<proteinExistence type="predicted"/>
<evidence type="ECO:0000313" key="2">
    <source>
        <dbReference type="Proteomes" id="UP000193224"/>
    </source>
</evidence>
<evidence type="ECO:0008006" key="3">
    <source>
        <dbReference type="Google" id="ProtNLM"/>
    </source>
</evidence>
<dbReference type="AlphaFoldDB" id="A0A1X7BWI6"/>
<keyword evidence="2" id="KW-1185">Reference proteome</keyword>
<reference evidence="1 2" key="1">
    <citation type="submission" date="2017-03" db="EMBL/GenBank/DDBJ databases">
        <authorList>
            <person name="Afonso C.L."/>
            <person name="Miller P.J."/>
            <person name="Scott M.A."/>
            <person name="Spackman E."/>
            <person name="Goraichik I."/>
            <person name="Dimitrov K.M."/>
            <person name="Suarez D.L."/>
            <person name="Swayne D.E."/>
        </authorList>
    </citation>
    <scope>NUCLEOTIDE SEQUENCE [LARGE SCALE GENOMIC DNA]</scope>
    <source>
        <strain evidence="1 2">CECT 7745</strain>
    </source>
</reference>
<evidence type="ECO:0000313" key="1">
    <source>
        <dbReference type="EMBL" id="SMC13964.1"/>
    </source>
</evidence>
<accession>A0A1X7BWI6</accession>
<protein>
    <recommendedName>
        <fullName evidence="3">Lipoprotein</fullName>
    </recommendedName>
</protein>
<sequence>MTRSFLFLLGLLALTACEYGGQYESTSAYSYGSAPY</sequence>
<name>A0A1X7BWI6_9RHOB</name>
<organism evidence="1 2">
    <name type="scientific">Roseovarius aestuarii</name>
    <dbReference type="NCBI Taxonomy" id="475083"/>
    <lineage>
        <taxon>Bacteria</taxon>
        <taxon>Pseudomonadati</taxon>
        <taxon>Pseudomonadota</taxon>
        <taxon>Alphaproteobacteria</taxon>
        <taxon>Rhodobacterales</taxon>
        <taxon>Roseobacteraceae</taxon>
        <taxon>Roseovarius</taxon>
    </lineage>
</organism>
<dbReference type="EMBL" id="FWXB01000018">
    <property type="protein sequence ID" value="SMC13964.1"/>
    <property type="molecule type" value="Genomic_DNA"/>
</dbReference>
<gene>
    <name evidence="1" type="ORF">ROA7745_03826</name>
</gene>
<dbReference type="PROSITE" id="PS51257">
    <property type="entry name" value="PROKAR_LIPOPROTEIN"/>
    <property type="match status" value="1"/>
</dbReference>
<dbReference type="Proteomes" id="UP000193224">
    <property type="component" value="Unassembled WGS sequence"/>
</dbReference>